<keyword evidence="7" id="KW-0560">Oxidoreductase</keyword>
<name>A0AAW2HB22_9NEOP</name>
<dbReference type="InterPro" id="IPR036188">
    <property type="entry name" value="FAD/NAD-bd_sf"/>
</dbReference>
<keyword evidence="5" id="KW-0479">Metal-binding</keyword>
<dbReference type="GO" id="GO:0005737">
    <property type="term" value="C:cytoplasm"/>
    <property type="evidence" value="ECO:0007669"/>
    <property type="project" value="TreeGrafter"/>
</dbReference>
<dbReference type="EMBL" id="JARGDH010000005">
    <property type="protein sequence ID" value="KAL0266960.1"/>
    <property type="molecule type" value="Genomic_DNA"/>
</dbReference>
<keyword evidence="4" id="KW-0001">2Fe-2S</keyword>
<gene>
    <name evidence="11" type="ORF">PYX00_009360</name>
</gene>
<dbReference type="Pfam" id="PF07992">
    <property type="entry name" value="Pyr_redox_2"/>
    <property type="match status" value="1"/>
</dbReference>
<protein>
    <recommendedName>
        <fullName evidence="10">Rieske domain-containing protein</fullName>
    </recommendedName>
</protein>
<evidence type="ECO:0000259" key="10">
    <source>
        <dbReference type="PROSITE" id="PS51296"/>
    </source>
</evidence>
<dbReference type="SUPFAM" id="SSF51905">
    <property type="entry name" value="FAD/NAD(P)-binding domain"/>
    <property type="match status" value="1"/>
</dbReference>
<evidence type="ECO:0000256" key="4">
    <source>
        <dbReference type="ARBA" id="ARBA00022714"/>
    </source>
</evidence>
<dbReference type="GO" id="GO:0016651">
    <property type="term" value="F:oxidoreductase activity, acting on NAD(P)H"/>
    <property type="evidence" value="ECO:0007669"/>
    <property type="project" value="TreeGrafter"/>
</dbReference>
<dbReference type="InterPro" id="IPR023753">
    <property type="entry name" value="FAD/NAD-binding_dom"/>
</dbReference>
<dbReference type="GO" id="GO:0051537">
    <property type="term" value="F:2 iron, 2 sulfur cluster binding"/>
    <property type="evidence" value="ECO:0007669"/>
    <property type="project" value="UniProtKB-KW"/>
</dbReference>
<comment type="similarity">
    <text evidence="2">Belongs to the FAD-dependent oxidoreductase family.</text>
</comment>
<dbReference type="SUPFAM" id="SSF50022">
    <property type="entry name" value="ISP domain"/>
    <property type="match status" value="1"/>
</dbReference>
<dbReference type="Gene3D" id="3.30.390.30">
    <property type="match status" value="1"/>
</dbReference>
<keyword evidence="3" id="KW-0285">Flavoprotein</keyword>
<evidence type="ECO:0000256" key="7">
    <source>
        <dbReference type="ARBA" id="ARBA00023002"/>
    </source>
</evidence>
<dbReference type="PANTHER" id="PTHR43557:SF2">
    <property type="entry name" value="RIESKE DOMAIN-CONTAINING PROTEIN-RELATED"/>
    <property type="match status" value="1"/>
</dbReference>
<proteinExistence type="inferred from homology"/>
<dbReference type="Pfam" id="PF00355">
    <property type="entry name" value="Rieske"/>
    <property type="match status" value="1"/>
</dbReference>
<evidence type="ECO:0000313" key="11">
    <source>
        <dbReference type="EMBL" id="KAL0266960.1"/>
    </source>
</evidence>
<evidence type="ECO:0000256" key="9">
    <source>
        <dbReference type="ARBA" id="ARBA00023014"/>
    </source>
</evidence>
<evidence type="ECO:0000256" key="1">
    <source>
        <dbReference type="ARBA" id="ARBA00001974"/>
    </source>
</evidence>
<organism evidence="11">
    <name type="scientific">Menopon gallinae</name>
    <name type="common">poultry shaft louse</name>
    <dbReference type="NCBI Taxonomy" id="328185"/>
    <lineage>
        <taxon>Eukaryota</taxon>
        <taxon>Metazoa</taxon>
        <taxon>Ecdysozoa</taxon>
        <taxon>Arthropoda</taxon>
        <taxon>Hexapoda</taxon>
        <taxon>Insecta</taxon>
        <taxon>Pterygota</taxon>
        <taxon>Neoptera</taxon>
        <taxon>Paraneoptera</taxon>
        <taxon>Psocodea</taxon>
        <taxon>Troctomorpha</taxon>
        <taxon>Phthiraptera</taxon>
        <taxon>Amblycera</taxon>
        <taxon>Menoponidae</taxon>
        <taxon>Menopon</taxon>
    </lineage>
</organism>
<evidence type="ECO:0000256" key="2">
    <source>
        <dbReference type="ARBA" id="ARBA00006442"/>
    </source>
</evidence>
<feature type="domain" description="Rieske" evidence="10">
    <location>
        <begin position="46"/>
        <end position="143"/>
    </location>
</feature>
<dbReference type="PRINTS" id="PR00411">
    <property type="entry name" value="PNDRDTASEI"/>
</dbReference>
<comment type="cofactor">
    <cofactor evidence="1">
        <name>FAD</name>
        <dbReference type="ChEBI" id="CHEBI:57692"/>
    </cofactor>
</comment>
<evidence type="ECO:0000256" key="5">
    <source>
        <dbReference type="ARBA" id="ARBA00022723"/>
    </source>
</evidence>
<dbReference type="PROSITE" id="PS51296">
    <property type="entry name" value="RIESKE"/>
    <property type="match status" value="1"/>
</dbReference>
<evidence type="ECO:0000256" key="3">
    <source>
        <dbReference type="ARBA" id="ARBA00022630"/>
    </source>
</evidence>
<evidence type="ECO:0000256" key="6">
    <source>
        <dbReference type="ARBA" id="ARBA00022827"/>
    </source>
</evidence>
<accession>A0AAW2HB22</accession>
<dbReference type="PRINTS" id="PR00368">
    <property type="entry name" value="FADPNR"/>
</dbReference>
<dbReference type="GO" id="GO:0046872">
    <property type="term" value="F:metal ion binding"/>
    <property type="evidence" value="ECO:0007669"/>
    <property type="project" value="UniProtKB-KW"/>
</dbReference>
<reference evidence="11" key="1">
    <citation type="journal article" date="2024" name="Gigascience">
        <title>Chromosome-level genome of the poultry shaft louse Menopon gallinae provides insight into the host-switching and adaptive evolution of parasitic lice.</title>
        <authorList>
            <person name="Xu Y."/>
            <person name="Ma L."/>
            <person name="Liu S."/>
            <person name="Liang Y."/>
            <person name="Liu Q."/>
            <person name="He Z."/>
            <person name="Tian L."/>
            <person name="Duan Y."/>
            <person name="Cai W."/>
            <person name="Li H."/>
            <person name="Song F."/>
        </authorList>
    </citation>
    <scope>NUCLEOTIDE SEQUENCE</scope>
    <source>
        <strain evidence="11">Cailab_2023a</strain>
    </source>
</reference>
<comment type="caution">
    <text evidence="11">The sequence shown here is derived from an EMBL/GenBank/DDBJ whole genome shotgun (WGS) entry which is preliminary data.</text>
</comment>
<dbReference type="AlphaFoldDB" id="A0AAW2HB22"/>
<dbReference type="Gene3D" id="3.50.50.60">
    <property type="entry name" value="FAD/NAD(P)-binding domain"/>
    <property type="match status" value="2"/>
</dbReference>
<dbReference type="InterPro" id="IPR016156">
    <property type="entry name" value="FAD/NAD-linked_Rdtase_dimer_sf"/>
</dbReference>
<evidence type="ECO:0000256" key="8">
    <source>
        <dbReference type="ARBA" id="ARBA00023004"/>
    </source>
</evidence>
<dbReference type="CDD" id="cd03478">
    <property type="entry name" value="Rieske_AIFL_N"/>
    <property type="match status" value="1"/>
</dbReference>
<dbReference type="InterPro" id="IPR028202">
    <property type="entry name" value="Reductase_C"/>
</dbReference>
<dbReference type="InterPro" id="IPR050446">
    <property type="entry name" value="FAD-oxidoreductase/Apoptosis"/>
</dbReference>
<keyword evidence="9" id="KW-0411">Iron-sulfur</keyword>
<sequence>MGAILSRGRKYCPQLVENEKYPGNSQMHAKFASDATTETSSTYVEEIVCREDEIRENQMKVFDLGNEGGRVLLVKQKGQISALGTKCSHYGAPLVNGYLGNGRIRCQWHGACFNIRTGDIEDFPGLDSLPCYRVIVENGNVKVRAERDMLTKSKRVRSFNWPIQYDCRTFIVVGGGPAGNNCVETLRQVGFSGRIIFIGAERYLPYDRVKLSKAFELDPSRIALRSGDFYRERHIEVLLGTKLVGINSCSKVIKLSTGEKYQYDKLFVATGSTPRKHRVKGCSVRNIFVLRNLDDALAIAEQLGPDKNVVIFGASFIAMEVASYCAGKVHSVTVIGKSAVPFKRLFGEIVGRRIMEFFEEKDVMFYMETSVIAFEGENGRLKSVVISDGTVIDADLCIVGIGSSPNTEYFEDGQVDMNSYGYVGVNEYLQTSCPDIYAGGDIAMAPVLGRKMSIGHWGLAHYHGHVAALNMVGQKKPLNAVPFFWTVLFGKSIRYAGHSYNFDDVIIDGDLEELKFVAFYCEGNIVAAIGTMNRDPLAAKFAEMLYEGRCLRKDDIESFLM</sequence>
<dbReference type="SUPFAM" id="SSF55424">
    <property type="entry name" value="FAD/NAD-linked reductases, dimerisation (C-terminal) domain"/>
    <property type="match status" value="1"/>
</dbReference>
<dbReference type="InterPro" id="IPR036922">
    <property type="entry name" value="Rieske_2Fe-2S_sf"/>
</dbReference>
<dbReference type="PANTHER" id="PTHR43557">
    <property type="entry name" value="APOPTOSIS-INDUCING FACTOR 1"/>
    <property type="match status" value="1"/>
</dbReference>
<dbReference type="InterPro" id="IPR017941">
    <property type="entry name" value="Rieske_2Fe-2S"/>
</dbReference>
<dbReference type="Gene3D" id="2.102.10.10">
    <property type="entry name" value="Rieske [2Fe-2S] iron-sulphur domain"/>
    <property type="match status" value="1"/>
</dbReference>
<dbReference type="FunFam" id="2.102.10.10:FF:000003">
    <property type="entry name" value="apoptosis-inducing factor 3 isoform X2"/>
    <property type="match status" value="1"/>
</dbReference>
<keyword evidence="8" id="KW-0408">Iron</keyword>
<dbReference type="Pfam" id="PF14759">
    <property type="entry name" value="Reductase_C"/>
    <property type="match status" value="1"/>
</dbReference>
<keyword evidence="6" id="KW-0274">FAD</keyword>